<dbReference type="Proteomes" id="UP000651010">
    <property type="component" value="Unassembled WGS sequence"/>
</dbReference>
<comment type="caution">
    <text evidence="2">The sequence shown here is derived from an EMBL/GenBank/DDBJ whole genome shotgun (WGS) entry which is preliminary data.</text>
</comment>
<keyword evidence="3" id="KW-1185">Reference proteome</keyword>
<evidence type="ECO:0000313" key="3">
    <source>
        <dbReference type="Proteomes" id="UP000651010"/>
    </source>
</evidence>
<dbReference type="EMBL" id="JACZZA010000007">
    <property type="protein sequence ID" value="MBE1161321.1"/>
    <property type="molecule type" value="Genomic_DNA"/>
</dbReference>
<accession>A0ABR9GB79</accession>
<dbReference type="RefSeq" id="WP_192556167.1">
    <property type="nucleotide sequence ID" value="NZ_JACZZA010000007.1"/>
</dbReference>
<name>A0ABR9GB79_9GAMM</name>
<protein>
    <submittedName>
        <fullName evidence="2">Uncharacterized protein</fullName>
    </submittedName>
</protein>
<proteinExistence type="predicted"/>
<sequence>MGIPPIGEIDAQRAPVLKLGTGAKKIPSIGHPSIKERQFRGKADVLRDESSIADGEENGELLSAETVTT</sequence>
<evidence type="ECO:0000256" key="1">
    <source>
        <dbReference type="SAM" id="MobiDB-lite"/>
    </source>
</evidence>
<evidence type="ECO:0000313" key="2">
    <source>
        <dbReference type="EMBL" id="MBE1161321.1"/>
    </source>
</evidence>
<feature type="compositionally biased region" description="Basic and acidic residues" evidence="1">
    <location>
        <begin position="33"/>
        <end position="50"/>
    </location>
</feature>
<organism evidence="2 3">
    <name type="scientific">Dyella acidiphila</name>
    <dbReference type="NCBI Taxonomy" id="2775866"/>
    <lineage>
        <taxon>Bacteria</taxon>
        <taxon>Pseudomonadati</taxon>
        <taxon>Pseudomonadota</taxon>
        <taxon>Gammaproteobacteria</taxon>
        <taxon>Lysobacterales</taxon>
        <taxon>Rhodanobacteraceae</taxon>
        <taxon>Dyella</taxon>
    </lineage>
</organism>
<feature type="region of interest" description="Disordered" evidence="1">
    <location>
        <begin position="27"/>
        <end position="69"/>
    </location>
</feature>
<reference evidence="2 3" key="1">
    <citation type="submission" date="2020-09" db="EMBL/GenBank/DDBJ databases">
        <title>Dyella sp. 7MK23 isolated from forest soil.</title>
        <authorList>
            <person name="Fu J."/>
        </authorList>
    </citation>
    <scope>NUCLEOTIDE SEQUENCE [LARGE SCALE GENOMIC DNA]</scope>
    <source>
        <strain evidence="2 3">7MK23</strain>
    </source>
</reference>
<gene>
    <name evidence="2" type="ORF">IGX34_13125</name>
</gene>